<name>A0A1Y3BFM2_EURMA</name>
<evidence type="ECO:0000256" key="5">
    <source>
        <dbReference type="PROSITE-ProRule" id="PRU00091"/>
    </source>
</evidence>
<evidence type="ECO:0000259" key="7">
    <source>
        <dbReference type="PROSITE" id="PS50178"/>
    </source>
</evidence>
<dbReference type="OrthoDB" id="20035at2759"/>
<evidence type="ECO:0000256" key="3">
    <source>
        <dbReference type="ARBA" id="ARBA00022771"/>
    </source>
</evidence>
<evidence type="ECO:0000256" key="1">
    <source>
        <dbReference type="ARBA" id="ARBA00022574"/>
    </source>
</evidence>
<keyword evidence="4" id="KW-0862">Zinc</keyword>
<keyword evidence="1" id="KW-0853">WD repeat</keyword>
<dbReference type="PROSITE" id="PS50178">
    <property type="entry name" value="ZF_FYVE"/>
    <property type="match status" value="1"/>
</dbReference>
<feature type="region of interest" description="Disordered" evidence="6">
    <location>
        <begin position="1"/>
        <end position="50"/>
    </location>
</feature>
<dbReference type="InterPro" id="IPR011011">
    <property type="entry name" value="Znf_FYVE_PHD"/>
</dbReference>
<gene>
    <name evidence="8" type="ORF">BLA29_009522</name>
</gene>
<keyword evidence="2" id="KW-0479">Metal-binding</keyword>
<dbReference type="Gene3D" id="2.130.10.10">
    <property type="entry name" value="YVTN repeat-like/Quinoprotein amine dehydrogenase"/>
    <property type="match status" value="1"/>
</dbReference>
<dbReference type="InterPro" id="IPR000306">
    <property type="entry name" value="Znf_FYVE"/>
</dbReference>
<evidence type="ECO:0000256" key="6">
    <source>
        <dbReference type="SAM" id="MobiDB-lite"/>
    </source>
</evidence>
<dbReference type="SUPFAM" id="SSF50978">
    <property type="entry name" value="WD40 repeat-like"/>
    <property type="match status" value="1"/>
</dbReference>
<sequence length="236" mass="26169">EIVRRLSIVSTKNENEDSEENTADSLTPVDGDGNDENDWNRSNNNNHNQPVIQHPTIALTHSESFTESKHEQSSHKPESKLLGNSLQTGGGGGSGGGSIRNSKSDTALAESLLKIKSTPNQLSDDDKDPSLKKGYCWAKKLLFCSKLTMHTAYERKDNKDPAAITCIAISKDHRNLFIGDARGRIFCWSVNENKNLAADHWIKDDVAINCTSCSIRFSITERKHHCRNCGKVFCAR</sequence>
<evidence type="ECO:0000256" key="2">
    <source>
        <dbReference type="ARBA" id="ARBA00022723"/>
    </source>
</evidence>
<accession>A0A1Y3BFM2</accession>
<dbReference type="SMART" id="SM00064">
    <property type="entry name" value="FYVE"/>
    <property type="match status" value="1"/>
</dbReference>
<proteinExistence type="predicted"/>
<dbReference type="InterPro" id="IPR015943">
    <property type="entry name" value="WD40/YVTN_repeat-like_dom_sf"/>
</dbReference>
<dbReference type="GO" id="GO:0008270">
    <property type="term" value="F:zinc ion binding"/>
    <property type="evidence" value="ECO:0007669"/>
    <property type="project" value="UniProtKB-KW"/>
</dbReference>
<feature type="compositionally biased region" description="Gly residues" evidence="6">
    <location>
        <begin position="88"/>
        <end position="98"/>
    </location>
</feature>
<feature type="compositionally biased region" description="Basic and acidic residues" evidence="6">
    <location>
        <begin position="64"/>
        <end position="79"/>
    </location>
</feature>
<evidence type="ECO:0000313" key="9">
    <source>
        <dbReference type="Proteomes" id="UP000194236"/>
    </source>
</evidence>
<reference evidence="8 9" key="1">
    <citation type="submission" date="2017-03" db="EMBL/GenBank/DDBJ databases">
        <title>Genome Survey of Euroglyphus maynei.</title>
        <authorList>
            <person name="Arlian L.G."/>
            <person name="Morgan M.S."/>
            <person name="Rider S.D."/>
        </authorList>
    </citation>
    <scope>NUCLEOTIDE SEQUENCE [LARGE SCALE GENOMIC DNA]</scope>
    <source>
        <strain evidence="8">Arlian Lab</strain>
        <tissue evidence="8">Whole body</tissue>
    </source>
</reference>
<dbReference type="InterPro" id="IPR013083">
    <property type="entry name" value="Znf_RING/FYVE/PHD"/>
</dbReference>
<dbReference type="InterPro" id="IPR051944">
    <property type="entry name" value="BEACH_domain_protein"/>
</dbReference>
<dbReference type="AlphaFoldDB" id="A0A1Y3BFM2"/>
<dbReference type="EMBL" id="MUJZ01021717">
    <property type="protein sequence ID" value="OTF79720.1"/>
    <property type="molecule type" value="Genomic_DNA"/>
</dbReference>
<feature type="non-terminal residue" evidence="8">
    <location>
        <position position="1"/>
    </location>
</feature>
<organism evidence="8 9">
    <name type="scientific">Euroglyphus maynei</name>
    <name type="common">Mayne's house dust mite</name>
    <dbReference type="NCBI Taxonomy" id="6958"/>
    <lineage>
        <taxon>Eukaryota</taxon>
        <taxon>Metazoa</taxon>
        <taxon>Ecdysozoa</taxon>
        <taxon>Arthropoda</taxon>
        <taxon>Chelicerata</taxon>
        <taxon>Arachnida</taxon>
        <taxon>Acari</taxon>
        <taxon>Acariformes</taxon>
        <taxon>Sarcoptiformes</taxon>
        <taxon>Astigmata</taxon>
        <taxon>Psoroptidia</taxon>
        <taxon>Analgoidea</taxon>
        <taxon>Pyroglyphidae</taxon>
        <taxon>Pyroglyphinae</taxon>
        <taxon>Euroglyphus</taxon>
    </lineage>
</organism>
<keyword evidence="3 5" id="KW-0863">Zinc-finger</keyword>
<protein>
    <submittedName>
        <fullName evidence="8">Blue cheese-like protein</fullName>
    </submittedName>
</protein>
<dbReference type="InterPro" id="IPR036322">
    <property type="entry name" value="WD40_repeat_dom_sf"/>
</dbReference>
<feature type="domain" description="FYVE-type" evidence="7">
    <location>
        <begin position="204"/>
        <end position="236"/>
    </location>
</feature>
<dbReference type="Pfam" id="PF01363">
    <property type="entry name" value="FYVE"/>
    <property type="match status" value="1"/>
</dbReference>
<dbReference type="Proteomes" id="UP000194236">
    <property type="component" value="Unassembled WGS sequence"/>
</dbReference>
<feature type="region of interest" description="Disordered" evidence="6">
    <location>
        <begin position="63"/>
        <end position="103"/>
    </location>
</feature>
<evidence type="ECO:0000256" key="4">
    <source>
        <dbReference type="ARBA" id="ARBA00022833"/>
    </source>
</evidence>
<comment type="caution">
    <text evidence="8">The sequence shown here is derived from an EMBL/GenBank/DDBJ whole genome shotgun (WGS) entry which is preliminary data.</text>
</comment>
<keyword evidence="9" id="KW-1185">Reference proteome</keyword>
<dbReference type="InterPro" id="IPR017455">
    <property type="entry name" value="Znf_FYVE-rel"/>
</dbReference>
<dbReference type="SUPFAM" id="SSF57903">
    <property type="entry name" value="FYVE/PHD zinc finger"/>
    <property type="match status" value="1"/>
</dbReference>
<dbReference type="Gene3D" id="3.30.40.10">
    <property type="entry name" value="Zinc/RING finger domain, C3HC4 (zinc finger)"/>
    <property type="match status" value="1"/>
</dbReference>
<dbReference type="PANTHER" id="PTHR46108:SF4">
    <property type="entry name" value="BLUE CHEESE"/>
    <property type="match status" value="1"/>
</dbReference>
<evidence type="ECO:0000313" key="8">
    <source>
        <dbReference type="EMBL" id="OTF79720.1"/>
    </source>
</evidence>
<dbReference type="PANTHER" id="PTHR46108">
    <property type="entry name" value="BLUE CHEESE"/>
    <property type="match status" value="1"/>
</dbReference>